<evidence type="ECO:0000256" key="9">
    <source>
        <dbReference type="ARBA" id="ARBA00022805"/>
    </source>
</evidence>
<dbReference type="InterPro" id="IPR024283">
    <property type="entry name" value="TOC159_MAD"/>
</dbReference>
<evidence type="ECO:0000256" key="4">
    <source>
        <dbReference type="ARBA" id="ARBA00022640"/>
    </source>
</evidence>
<gene>
    <name evidence="18" type="ORF">Bca52824_005021</name>
</gene>
<keyword evidence="7" id="KW-0547">Nucleotide-binding</keyword>
<dbReference type="Pfam" id="PF11886">
    <property type="entry name" value="TOC159_MAD"/>
    <property type="match status" value="1"/>
</dbReference>
<reference evidence="18 19" key="1">
    <citation type="submission" date="2020-02" db="EMBL/GenBank/DDBJ databases">
        <authorList>
            <person name="Ma Q."/>
            <person name="Huang Y."/>
            <person name="Song X."/>
            <person name="Pei D."/>
        </authorList>
    </citation>
    <scope>NUCLEOTIDE SEQUENCE [LARGE SCALE GENOMIC DNA]</scope>
    <source>
        <strain evidence="18">Sxm20200214</strain>
        <tissue evidence="18">Leaf</tissue>
    </source>
</reference>
<proteinExistence type="inferred from homology"/>
<dbReference type="Proteomes" id="UP000886595">
    <property type="component" value="Unassembled WGS sequence"/>
</dbReference>
<dbReference type="GO" id="GO:0016787">
    <property type="term" value="F:hydrolase activity"/>
    <property type="evidence" value="ECO:0007669"/>
    <property type="project" value="UniProtKB-KW"/>
</dbReference>
<comment type="similarity">
    <text evidence="16">Belongs to the TRAFAC class TrmE-Era-EngA-EngB-Septin-like GTPase superfamily. AIG1/Toc34/Toc159-like paraseptin GTPase family. TOC159 subfamily.</text>
</comment>
<organism evidence="18 19">
    <name type="scientific">Brassica carinata</name>
    <name type="common">Ethiopian mustard</name>
    <name type="synonym">Abyssinian cabbage</name>
    <dbReference type="NCBI Taxonomy" id="52824"/>
    <lineage>
        <taxon>Eukaryota</taxon>
        <taxon>Viridiplantae</taxon>
        <taxon>Streptophyta</taxon>
        <taxon>Embryophyta</taxon>
        <taxon>Tracheophyta</taxon>
        <taxon>Spermatophyta</taxon>
        <taxon>Magnoliopsida</taxon>
        <taxon>eudicotyledons</taxon>
        <taxon>Gunneridae</taxon>
        <taxon>Pentapetalae</taxon>
        <taxon>rosids</taxon>
        <taxon>malvids</taxon>
        <taxon>Brassicales</taxon>
        <taxon>Brassicaceae</taxon>
        <taxon>Brassiceae</taxon>
        <taxon>Brassica</taxon>
    </lineage>
</organism>
<evidence type="ECO:0000256" key="13">
    <source>
        <dbReference type="ARBA" id="ARBA00023134"/>
    </source>
</evidence>
<evidence type="ECO:0000256" key="16">
    <source>
        <dbReference type="ARBA" id="ARBA00023775"/>
    </source>
</evidence>
<dbReference type="Gene3D" id="3.40.50.300">
    <property type="entry name" value="P-loop containing nucleotide triphosphate hydrolases"/>
    <property type="match status" value="1"/>
</dbReference>
<keyword evidence="8" id="KW-0378">Hydrolase</keyword>
<keyword evidence="9" id="KW-1002">Plastid outer membrane</keyword>
<dbReference type="GO" id="GO:0015031">
    <property type="term" value="P:protein transport"/>
    <property type="evidence" value="ECO:0007669"/>
    <property type="project" value="UniProtKB-KW"/>
</dbReference>
<evidence type="ECO:0000256" key="10">
    <source>
        <dbReference type="ARBA" id="ARBA00022842"/>
    </source>
</evidence>
<evidence type="ECO:0000256" key="8">
    <source>
        <dbReference type="ARBA" id="ARBA00022801"/>
    </source>
</evidence>
<evidence type="ECO:0000256" key="7">
    <source>
        <dbReference type="ARBA" id="ARBA00022741"/>
    </source>
</evidence>
<dbReference type="OrthoDB" id="8954335at2759"/>
<evidence type="ECO:0000256" key="2">
    <source>
        <dbReference type="ARBA" id="ARBA00022448"/>
    </source>
</evidence>
<protein>
    <recommendedName>
        <fullName evidence="17">AIG1-type G domain-containing protein</fullName>
    </recommendedName>
</protein>
<comment type="caution">
    <text evidence="18">The sequence shown here is derived from an EMBL/GenBank/DDBJ whole genome shotgun (WGS) entry which is preliminary data.</text>
</comment>
<name>A0A8X7WP93_BRACI</name>
<dbReference type="GO" id="GO:0005525">
    <property type="term" value="F:GTP binding"/>
    <property type="evidence" value="ECO:0007669"/>
    <property type="project" value="UniProtKB-KW"/>
</dbReference>
<comment type="cofactor">
    <cofactor evidence="1">
        <name>Mg(2+)</name>
        <dbReference type="ChEBI" id="CHEBI:18420"/>
    </cofactor>
</comment>
<sequence>MEEKKNADDRIINDNILIPPAPPSTRPWASCSSFETHSTTPYIDETRVKFLRLSHRLGQTPRNNVVVAQFLSRGSSRTVGGAAISMAEQLEGQDHPLDFSCTIMLLGKTGVGKSATINSIFDDDHQVKKMCITDAFQMGTKRVQLVEGFVQGIKVRVIDTPGLSPSWAFIKKSPPDVVLYLDRLDTQTQSIDDDMLLLRTITHVLGPSIWSNAIVGLTHAASAPPDGAASSYDMFVTRRCHAIQQDIRQAAGDVRLVNPHVSLVENHPACRTNRAGQKVLPNGQAWKPHLLLLSFASKILAEENAYDRNYNSRPLVVESTAQPLSLFLSSLLESHQLPPPFKRLTEAEISRLSIRKRETSTSYYSSTYHVSTYTNMVSRCKKKTWDELSCTLRSDSNFMKHNAAAGLAITLLGDSVSAGVKAERKLVANKRFGMDVCGGGAMTCRGDAAYGGSLEAHLLGSFFLSTLGLSVVDGHGGLAIGGNIQTQVHIGRSSDLTARANLNSREAVQVSIRANIFELFEHAMAVLVPLFKKLLSYYSPN</sequence>
<evidence type="ECO:0000313" key="18">
    <source>
        <dbReference type="EMBL" id="KAG2333841.1"/>
    </source>
</evidence>
<keyword evidence="10" id="KW-0460">Magnesium</keyword>
<dbReference type="PANTHER" id="PTHR10903:SF135">
    <property type="entry name" value="TRANSLOCASE OF CHLOROPLAST 120, CHLOROPLASTIC-RELATED"/>
    <property type="match status" value="1"/>
</dbReference>
<evidence type="ECO:0000256" key="5">
    <source>
        <dbReference type="ARBA" id="ARBA00022692"/>
    </source>
</evidence>
<dbReference type="PANTHER" id="PTHR10903">
    <property type="entry name" value="GTPASE, IMAP FAMILY MEMBER-RELATED"/>
    <property type="match status" value="1"/>
</dbReference>
<dbReference type="GO" id="GO:0046872">
    <property type="term" value="F:metal ion binding"/>
    <property type="evidence" value="ECO:0007669"/>
    <property type="project" value="UniProtKB-KW"/>
</dbReference>
<accession>A0A8X7WP93</accession>
<keyword evidence="11" id="KW-0653">Protein transport</keyword>
<feature type="domain" description="AIG1-type G" evidence="17">
    <location>
        <begin position="98"/>
        <end position="320"/>
    </location>
</feature>
<dbReference type="InterPro" id="IPR027417">
    <property type="entry name" value="P-loop_NTPase"/>
</dbReference>
<evidence type="ECO:0000256" key="12">
    <source>
        <dbReference type="ARBA" id="ARBA00022989"/>
    </source>
</evidence>
<keyword evidence="13" id="KW-0342">GTP-binding</keyword>
<evidence type="ECO:0000256" key="1">
    <source>
        <dbReference type="ARBA" id="ARBA00001946"/>
    </source>
</evidence>
<keyword evidence="6" id="KW-0479">Metal-binding</keyword>
<keyword evidence="5" id="KW-0812">Transmembrane</keyword>
<evidence type="ECO:0000313" key="19">
    <source>
        <dbReference type="Proteomes" id="UP000886595"/>
    </source>
</evidence>
<evidence type="ECO:0000256" key="3">
    <source>
        <dbReference type="ARBA" id="ARBA00022528"/>
    </source>
</evidence>
<keyword evidence="14" id="KW-0472">Membrane</keyword>
<keyword evidence="19" id="KW-1185">Reference proteome</keyword>
<dbReference type="SUPFAM" id="SSF52540">
    <property type="entry name" value="P-loop containing nucleoside triphosphate hydrolases"/>
    <property type="match status" value="1"/>
</dbReference>
<dbReference type="Pfam" id="PF04548">
    <property type="entry name" value="AIG1"/>
    <property type="match status" value="1"/>
</dbReference>
<dbReference type="InterPro" id="IPR045058">
    <property type="entry name" value="GIMA/IAN/Toc"/>
</dbReference>
<keyword evidence="12" id="KW-1133">Transmembrane helix</keyword>
<evidence type="ECO:0000256" key="6">
    <source>
        <dbReference type="ARBA" id="ARBA00022723"/>
    </source>
</evidence>
<comment type="subcellular location">
    <subcellularLocation>
        <location evidence="15">Plastid</location>
        <location evidence="15">Chloroplast outer membrane</location>
        <topology evidence="15">Single-pass membrane protein</topology>
    </subcellularLocation>
</comment>
<keyword evidence="4" id="KW-0934">Plastid</keyword>
<dbReference type="InterPro" id="IPR006703">
    <property type="entry name" value="G_AIG1"/>
</dbReference>
<dbReference type="GO" id="GO:0009707">
    <property type="term" value="C:chloroplast outer membrane"/>
    <property type="evidence" value="ECO:0007669"/>
    <property type="project" value="UniProtKB-SubCell"/>
</dbReference>
<evidence type="ECO:0000259" key="17">
    <source>
        <dbReference type="PROSITE" id="PS51720"/>
    </source>
</evidence>
<dbReference type="PROSITE" id="PS51720">
    <property type="entry name" value="G_AIG1"/>
    <property type="match status" value="1"/>
</dbReference>
<keyword evidence="2" id="KW-0813">Transport</keyword>
<keyword evidence="3" id="KW-0150">Chloroplast</keyword>
<dbReference type="AlphaFoldDB" id="A0A8X7WP93"/>
<evidence type="ECO:0000256" key="11">
    <source>
        <dbReference type="ARBA" id="ARBA00022927"/>
    </source>
</evidence>
<evidence type="ECO:0000256" key="14">
    <source>
        <dbReference type="ARBA" id="ARBA00023136"/>
    </source>
</evidence>
<dbReference type="GO" id="GO:0045036">
    <property type="term" value="P:protein targeting to chloroplast"/>
    <property type="evidence" value="ECO:0007669"/>
    <property type="project" value="TreeGrafter"/>
</dbReference>
<dbReference type="EMBL" id="JAAMPC010000001">
    <property type="protein sequence ID" value="KAG2333841.1"/>
    <property type="molecule type" value="Genomic_DNA"/>
</dbReference>
<evidence type="ECO:0000256" key="15">
    <source>
        <dbReference type="ARBA" id="ARBA00023766"/>
    </source>
</evidence>